<evidence type="ECO:0000256" key="3">
    <source>
        <dbReference type="ARBA" id="ARBA00022989"/>
    </source>
</evidence>
<evidence type="ECO:0000256" key="11">
    <source>
        <dbReference type="SAM" id="SignalP"/>
    </source>
</evidence>
<gene>
    <name evidence="13" type="ORF">APAL1065_LOCUS1951</name>
</gene>
<evidence type="ECO:0000259" key="12">
    <source>
        <dbReference type="PROSITE" id="PS50259"/>
    </source>
</evidence>
<feature type="transmembrane region" description="Helical" evidence="10">
    <location>
        <begin position="611"/>
        <end position="630"/>
    </location>
</feature>
<dbReference type="GO" id="GO:0004965">
    <property type="term" value="F:G protein-coupled GABA receptor activity"/>
    <property type="evidence" value="ECO:0007669"/>
    <property type="project" value="InterPro"/>
</dbReference>
<keyword evidence="3 10" id="KW-1133">Transmembrane helix</keyword>
<keyword evidence="4" id="KW-0297">G-protein coupled receptor</keyword>
<evidence type="ECO:0000256" key="4">
    <source>
        <dbReference type="ARBA" id="ARBA00023040"/>
    </source>
</evidence>
<feature type="compositionally biased region" description="Polar residues" evidence="9">
    <location>
        <begin position="776"/>
        <end position="786"/>
    </location>
</feature>
<reference evidence="13" key="1">
    <citation type="submission" date="2021-01" db="EMBL/GenBank/DDBJ databases">
        <authorList>
            <person name="Corre E."/>
            <person name="Pelletier E."/>
            <person name="Niang G."/>
            <person name="Scheremetjew M."/>
            <person name="Finn R."/>
            <person name="Kale V."/>
            <person name="Holt S."/>
            <person name="Cochrane G."/>
            <person name="Meng A."/>
            <person name="Brown T."/>
            <person name="Cohen L."/>
        </authorList>
    </citation>
    <scope>NUCLEOTIDE SEQUENCE</scope>
    <source>
        <strain evidence="13">CCMP125</strain>
    </source>
</reference>
<dbReference type="PRINTS" id="PR01176">
    <property type="entry name" value="GABABRECEPTR"/>
</dbReference>
<keyword evidence="8" id="KW-0807">Transducer</keyword>
<dbReference type="InterPro" id="IPR017978">
    <property type="entry name" value="GPCR_3_C"/>
</dbReference>
<feature type="transmembrane region" description="Helical" evidence="10">
    <location>
        <begin position="531"/>
        <end position="553"/>
    </location>
</feature>
<organism evidence="13">
    <name type="scientific">Entomoneis paludosa</name>
    <dbReference type="NCBI Taxonomy" id="265537"/>
    <lineage>
        <taxon>Eukaryota</taxon>
        <taxon>Sar</taxon>
        <taxon>Stramenopiles</taxon>
        <taxon>Ochrophyta</taxon>
        <taxon>Bacillariophyta</taxon>
        <taxon>Bacillariophyceae</taxon>
        <taxon>Bacillariophycidae</taxon>
        <taxon>Entomoneidaceae</taxon>
        <taxon>Entomoneis</taxon>
    </lineage>
</organism>
<sequence length="858" mass="94874">MDMFPVLVVLAVLCVHGITAFECPIYVFSPFTFLDGSSAEGLQNASNVGFSHMAAAMMAEEQFNARNASVIPALADLDDCNVTLHISSTSVFDSEPGTHHAIEKLNDVDPPCAIVGPSSDYVALELSTLAQANQFPIVVARAFNIRLAYDYYNSFTASVFPDLGSTSEALFSFLQYKERTNYITLLYELSDTGNQRREAFEVLMNNLRLDGREIEFHTVGFVNENDPGAEDTTVWDVRLPAAAVEQVKDVGYRTIVIAFDDSLDSFLPIADAVEEFGINNGDYFFVFWDEIGPSRMWNQNANTSKLTKGSAWVFPIGESSINSESPFFQSWRSQGQDLIDRLNEANPIEEGQPGFEYAESDYFEADPDLFSEFVFDAVISVGLGACNSSTGLDDTLSGADHRDSILNLNFEGATGTVTFGDSNTYDQRNTRTSNTATFVAINILEDGEIAISDVSLSHTNLTWQEVTPFYYADGSTNPPLPLKDPAKNNYISRGLRAFGLSLMSATILCSLLSMVWVYVNRNHRVLTSSQTQFLYVICAGAIIQVTAIFTMSFDEGAGWTEDMLDRACMSTPWLVWVGNTVIYSALFTKLWRIHKVLQFTRRRVKIKQLVWPMATLILLTLIILTLWTAISPNHWTRTEVNAVTGDSVGFCASDDMVAFVIPLVALGSIPMVATAYMAWKTRDIDAAFAESWWIFIMILCQLEAIIVAIPIAVILREQTTGGTRYAVFVFLVWVLPTSALSFIFVPKMLAWYRAVYGKGGKANTHPKTEKVRTDNETPTPEQQQIWFGQPPNPEAAATQPVPDENGGVVGTAGADATSESVSVEKHPASYDEESQPRDENNLENEENGDVLRALSFVD</sequence>
<dbReference type="EMBL" id="HBHT01002904">
    <property type="protein sequence ID" value="CAD9943583.1"/>
    <property type="molecule type" value="Transcribed_RNA"/>
</dbReference>
<dbReference type="PANTHER" id="PTHR10519:SF20">
    <property type="entry name" value="G-PROTEIN COUPLED RECEPTOR 156-RELATED"/>
    <property type="match status" value="1"/>
</dbReference>
<evidence type="ECO:0000256" key="9">
    <source>
        <dbReference type="SAM" id="MobiDB-lite"/>
    </source>
</evidence>
<dbReference type="Gene3D" id="3.40.50.2300">
    <property type="match status" value="2"/>
</dbReference>
<evidence type="ECO:0000256" key="5">
    <source>
        <dbReference type="ARBA" id="ARBA00023136"/>
    </source>
</evidence>
<feature type="signal peptide" evidence="11">
    <location>
        <begin position="1"/>
        <end position="20"/>
    </location>
</feature>
<evidence type="ECO:0000256" key="7">
    <source>
        <dbReference type="ARBA" id="ARBA00023180"/>
    </source>
</evidence>
<feature type="region of interest" description="Disordered" evidence="9">
    <location>
        <begin position="763"/>
        <end position="858"/>
    </location>
</feature>
<proteinExistence type="predicted"/>
<keyword evidence="11" id="KW-0732">Signal</keyword>
<keyword evidence="5 10" id="KW-0472">Membrane</keyword>
<keyword evidence="2 10" id="KW-0812">Transmembrane</keyword>
<dbReference type="Pfam" id="PF01094">
    <property type="entry name" value="ANF_receptor"/>
    <property type="match status" value="1"/>
</dbReference>
<keyword evidence="6" id="KW-0675">Receptor</keyword>
<dbReference type="InterPro" id="IPR001828">
    <property type="entry name" value="ANF_lig-bd_rcpt"/>
</dbReference>
<comment type="subcellular location">
    <subcellularLocation>
        <location evidence="1">Membrane</location>
        <topology evidence="1">Multi-pass membrane protein</topology>
    </subcellularLocation>
</comment>
<feature type="compositionally biased region" description="Basic and acidic residues" evidence="9">
    <location>
        <begin position="766"/>
        <end position="775"/>
    </location>
</feature>
<evidence type="ECO:0000256" key="10">
    <source>
        <dbReference type="SAM" id="Phobius"/>
    </source>
</evidence>
<dbReference type="InterPro" id="IPR028082">
    <property type="entry name" value="Peripla_BP_I"/>
</dbReference>
<feature type="transmembrane region" description="Helical" evidence="10">
    <location>
        <begin position="573"/>
        <end position="591"/>
    </location>
</feature>
<dbReference type="SUPFAM" id="SSF53822">
    <property type="entry name" value="Periplasmic binding protein-like I"/>
    <property type="match status" value="1"/>
</dbReference>
<feature type="transmembrane region" description="Helical" evidence="10">
    <location>
        <begin position="656"/>
        <end position="679"/>
    </location>
</feature>
<dbReference type="Pfam" id="PF00003">
    <property type="entry name" value="7tm_3"/>
    <property type="match status" value="1"/>
</dbReference>
<feature type="transmembrane region" description="Helical" evidence="10">
    <location>
        <begin position="691"/>
        <end position="713"/>
    </location>
</feature>
<dbReference type="GO" id="GO:0038039">
    <property type="term" value="C:G protein-coupled receptor heterodimeric complex"/>
    <property type="evidence" value="ECO:0007669"/>
    <property type="project" value="TreeGrafter"/>
</dbReference>
<keyword evidence="7" id="KW-0325">Glycoprotein</keyword>
<dbReference type="AlphaFoldDB" id="A0A7S2VAW1"/>
<evidence type="ECO:0000313" key="13">
    <source>
        <dbReference type="EMBL" id="CAD9943583.1"/>
    </source>
</evidence>
<feature type="transmembrane region" description="Helical" evidence="10">
    <location>
        <begin position="725"/>
        <end position="745"/>
    </location>
</feature>
<protein>
    <recommendedName>
        <fullName evidence="12">G-protein coupled receptors family 3 profile domain-containing protein</fullName>
    </recommendedName>
</protein>
<feature type="compositionally biased region" description="Basic and acidic residues" evidence="9">
    <location>
        <begin position="822"/>
        <end position="840"/>
    </location>
</feature>
<dbReference type="PROSITE" id="PS50259">
    <property type="entry name" value="G_PROTEIN_RECEP_F3_4"/>
    <property type="match status" value="1"/>
</dbReference>
<evidence type="ECO:0000256" key="8">
    <source>
        <dbReference type="ARBA" id="ARBA00023224"/>
    </source>
</evidence>
<dbReference type="InterPro" id="IPR002455">
    <property type="entry name" value="GPCR3_GABA-B"/>
</dbReference>
<evidence type="ECO:0000256" key="1">
    <source>
        <dbReference type="ARBA" id="ARBA00004141"/>
    </source>
</evidence>
<dbReference type="PANTHER" id="PTHR10519">
    <property type="entry name" value="GABA-B RECEPTOR"/>
    <property type="match status" value="1"/>
</dbReference>
<accession>A0A7S2VAW1</accession>
<feature type="domain" description="G-protein coupled receptors family 3 profile" evidence="12">
    <location>
        <begin position="567"/>
        <end position="748"/>
    </location>
</feature>
<dbReference type="CDD" id="cd15047">
    <property type="entry name" value="7tmC_GABA-B-like"/>
    <property type="match status" value="1"/>
</dbReference>
<name>A0A7S2VAW1_9STRA</name>
<evidence type="ECO:0000256" key="2">
    <source>
        <dbReference type="ARBA" id="ARBA00022692"/>
    </source>
</evidence>
<evidence type="ECO:0000256" key="6">
    <source>
        <dbReference type="ARBA" id="ARBA00023170"/>
    </source>
</evidence>
<feature type="chain" id="PRO_5030992356" description="G-protein coupled receptors family 3 profile domain-containing protein" evidence="11">
    <location>
        <begin position="21"/>
        <end position="858"/>
    </location>
</feature>
<feature type="transmembrane region" description="Helical" evidence="10">
    <location>
        <begin position="497"/>
        <end position="519"/>
    </location>
</feature>